<feature type="transmembrane region" description="Helical" evidence="6">
    <location>
        <begin position="183"/>
        <end position="207"/>
    </location>
</feature>
<feature type="transmembrane region" description="Helical" evidence="6">
    <location>
        <begin position="228"/>
        <end position="254"/>
    </location>
</feature>
<dbReference type="RefSeq" id="WP_345731386.1">
    <property type="nucleotide sequence ID" value="NZ_BAAAYN010000041.1"/>
</dbReference>
<dbReference type="PANTHER" id="PTHR30287">
    <property type="entry name" value="MEMBRANE COMPONENT OF PREDICTED ABC SUPERFAMILY METABOLITE UPTAKE TRANSPORTER"/>
    <property type="match status" value="1"/>
</dbReference>
<name>A0ABP6T4Q6_9ACTN</name>
<evidence type="ECO:0000259" key="7">
    <source>
        <dbReference type="Pfam" id="PF02687"/>
    </source>
</evidence>
<feature type="transmembrane region" description="Helical" evidence="6">
    <location>
        <begin position="707"/>
        <end position="732"/>
    </location>
</feature>
<evidence type="ECO:0000256" key="1">
    <source>
        <dbReference type="ARBA" id="ARBA00004651"/>
    </source>
</evidence>
<evidence type="ECO:0000256" key="2">
    <source>
        <dbReference type="ARBA" id="ARBA00022475"/>
    </source>
</evidence>
<evidence type="ECO:0000256" key="5">
    <source>
        <dbReference type="ARBA" id="ARBA00023136"/>
    </source>
</evidence>
<feature type="transmembrane region" description="Helical" evidence="6">
    <location>
        <begin position="673"/>
        <end position="695"/>
    </location>
</feature>
<dbReference type="InterPro" id="IPR003838">
    <property type="entry name" value="ABC3_permease_C"/>
</dbReference>
<feature type="transmembrane region" description="Helical" evidence="6">
    <location>
        <begin position="399"/>
        <end position="421"/>
    </location>
</feature>
<keyword evidence="4 6" id="KW-1133">Transmembrane helix</keyword>
<feature type="transmembrane region" description="Helical" evidence="6">
    <location>
        <begin position="20"/>
        <end position="44"/>
    </location>
</feature>
<comment type="subcellular location">
    <subcellularLocation>
        <location evidence="1">Cell membrane</location>
        <topology evidence="1">Multi-pass membrane protein</topology>
    </subcellularLocation>
</comment>
<evidence type="ECO:0000256" key="6">
    <source>
        <dbReference type="SAM" id="Phobius"/>
    </source>
</evidence>
<dbReference type="Proteomes" id="UP001501676">
    <property type="component" value="Unassembled WGS sequence"/>
</dbReference>
<dbReference type="Pfam" id="PF02687">
    <property type="entry name" value="FtsX"/>
    <property type="match status" value="2"/>
</dbReference>
<dbReference type="EMBL" id="BAAAYN010000041">
    <property type="protein sequence ID" value="GAA3393172.1"/>
    <property type="molecule type" value="Genomic_DNA"/>
</dbReference>
<keyword evidence="9" id="KW-1185">Reference proteome</keyword>
<dbReference type="PANTHER" id="PTHR30287:SF2">
    <property type="entry name" value="BLL1001 PROTEIN"/>
    <property type="match status" value="1"/>
</dbReference>
<feature type="domain" description="ABC3 transporter permease C-terminal" evidence="7">
    <location>
        <begin position="188"/>
        <end position="301"/>
    </location>
</feature>
<keyword evidence="2" id="KW-1003">Cell membrane</keyword>
<organism evidence="8 9">
    <name type="scientific">Cryptosporangium minutisporangium</name>
    <dbReference type="NCBI Taxonomy" id="113569"/>
    <lineage>
        <taxon>Bacteria</taxon>
        <taxon>Bacillati</taxon>
        <taxon>Actinomycetota</taxon>
        <taxon>Actinomycetes</taxon>
        <taxon>Cryptosporangiales</taxon>
        <taxon>Cryptosporangiaceae</taxon>
        <taxon>Cryptosporangium</taxon>
    </lineage>
</organism>
<gene>
    <name evidence="8" type="ORF">GCM10020369_57680</name>
</gene>
<dbReference type="InterPro" id="IPR038766">
    <property type="entry name" value="Membrane_comp_ABC_pdt"/>
</dbReference>
<keyword evidence="5 6" id="KW-0472">Membrane</keyword>
<evidence type="ECO:0000256" key="4">
    <source>
        <dbReference type="ARBA" id="ARBA00022989"/>
    </source>
</evidence>
<evidence type="ECO:0000313" key="9">
    <source>
        <dbReference type="Proteomes" id="UP001501676"/>
    </source>
</evidence>
<accession>A0ABP6T4Q6</accession>
<feature type="transmembrane region" description="Helical" evidence="6">
    <location>
        <begin position="320"/>
        <end position="338"/>
    </location>
</feature>
<keyword evidence="3 6" id="KW-0812">Transmembrane</keyword>
<evidence type="ECO:0000256" key="3">
    <source>
        <dbReference type="ARBA" id="ARBA00022692"/>
    </source>
</evidence>
<proteinExistence type="predicted"/>
<sequence>MIGFGLRLTVAGGREAIARLVLIATAVALGTVLLLSIVAAVNAVDRQNERGAWLLTSGQRTTDDPLQWLVREDFYDGRTIARVDVAAVGPDAPVPPGVDRLPGPGEYYASPALRELLADTPREQLGARYPGRDVGTIGDAALRDPEALVILVGSAPDQMPASAPRIARFNTEVPALQTAAMRLILGVVGAGLLFPVLIFVATATRLSAARREQRFAAMRLVGATPRQVSTIATVESAVAAALGTALGFVAFVGVRRPLAEVSFTGAPFHAEDVVVHWPGMLLVALGIPLAAAVAARITLRRVRTSPLGIARRATPRPPRAYRLIPLVAGIVELAWFVGRRPESTNGQTAAYLTGMLLIMVGLVIAGPWLTMLGSRVLAARSSRPATLIAARRLADDPKAAFRAVSGLILALFVASTAIGVITTIVANQGSDRAGAAASMMVMSFDDREPKVLMPTAVDGAVERSGLRSVDGVQAVTLVRSDPYQPRTGGSRYGPYSGLVLCSDLARTPERGSCAPGAEVASVWPSILSGQVDEDEESSGGAKQFDAAGRRIWPTARISTEELLAKVHVGWILVDTDGAPATLEHARTLLETTFPGYPVPPGTDNDYNASFNDSLVIWQRLAQIVIVGSLPIAGCSLAVSVVGGLMERKRPFSLLRLSGVPLRTLRRVVTLESAVPLLTVAAVAIGTGFLAAHLFLRAQLDYSLRAPGMAYYVFVLVGIATSLGVLASTLPLLRRITGPETARHE</sequence>
<evidence type="ECO:0000313" key="8">
    <source>
        <dbReference type="EMBL" id="GAA3393172.1"/>
    </source>
</evidence>
<feature type="transmembrane region" description="Helical" evidence="6">
    <location>
        <begin position="620"/>
        <end position="645"/>
    </location>
</feature>
<reference evidence="9" key="1">
    <citation type="journal article" date="2019" name="Int. J. Syst. Evol. Microbiol.">
        <title>The Global Catalogue of Microorganisms (GCM) 10K type strain sequencing project: providing services to taxonomists for standard genome sequencing and annotation.</title>
        <authorList>
            <consortium name="The Broad Institute Genomics Platform"/>
            <consortium name="The Broad Institute Genome Sequencing Center for Infectious Disease"/>
            <person name="Wu L."/>
            <person name="Ma J."/>
        </authorList>
    </citation>
    <scope>NUCLEOTIDE SEQUENCE [LARGE SCALE GENOMIC DNA]</scope>
    <source>
        <strain evidence="9">JCM 9458</strain>
    </source>
</reference>
<feature type="transmembrane region" description="Helical" evidence="6">
    <location>
        <begin position="274"/>
        <end position="299"/>
    </location>
</feature>
<protein>
    <submittedName>
        <fullName evidence="8">ABC transporter permease</fullName>
    </submittedName>
</protein>
<comment type="caution">
    <text evidence="8">The sequence shown here is derived from an EMBL/GenBank/DDBJ whole genome shotgun (WGS) entry which is preliminary data.</text>
</comment>
<feature type="transmembrane region" description="Helical" evidence="6">
    <location>
        <begin position="350"/>
        <end position="378"/>
    </location>
</feature>
<feature type="domain" description="ABC3 transporter permease C-terminal" evidence="7">
    <location>
        <begin position="623"/>
        <end position="735"/>
    </location>
</feature>